<dbReference type="Gene3D" id="1.10.510.10">
    <property type="entry name" value="Transferase(Phosphotransferase) domain 1"/>
    <property type="match status" value="1"/>
</dbReference>
<dbReference type="PROSITE" id="PS00107">
    <property type="entry name" value="PROTEIN_KINASE_ATP"/>
    <property type="match status" value="1"/>
</dbReference>
<protein>
    <recommendedName>
        <fullName evidence="2">non-specific serine/threonine protein kinase</fullName>
        <ecNumber evidence="2">2.7.11.1</ecNumber>
    </recommendedName>
</protein>
<evidence type="ECO:0000256" key="3">
    <source>
        <dbReference type="ARBA" id="ARBA00022679"/>
    </source>
</evidence>
<dbReference type="SUPFAM" id="SSF56112">
    <property type="entry name" value="Protein kinase-like (PK-like)"/>
    <property type="match status" value="1"/>
</dbReference>
<accession>A0ABP5CNW8</accession>
<evidence type="ECO:0000256" key="8">
    <source>
        <dbReference type="SAM" id="MobiDB-lite"/>
    </source>
</evidence>
<keyword evidence="6 7" id="KW-0067">ATP-binding</keyword>
<evidence type="ECO:0000256" key="4">
    <source>
        <dbReference type="ARBA" id="ARBA00022741"/>
    </source>
</evidence>
<name>A0ABP5CNW8_9MICO</name>
<evidence type="ECO:0000313" key="10">
    <source>
        <dbReference type="EMBL" id="GAA1966042.1"/>
    </source>
</evidence>
<dbReference type="InterPro" id="IPR011009">
    <property type="entry name" value="Kinase-like_dom_sf"/>
</dbReference>
<dbReference type="Proteomes" id="UP001499954">
    <property type="component" value="Unassembled WGS sequence"/>
</dbReference>
<dbReference type="InterPro" id="IPR008266">
    <property type="entry name" value="Tyr_kinase_AS"/>
</dbReference>
<feature type="domain" description="Protein kinase" evidence="9">
    <location>
        <begin position="22"/>
        <end position="283"/>
    </location>
</feature>
<dbReference type="InterPro" id="IPR017441">
    <property type="entry name" value="Protein_kinase_ATP_BS"/>
</dbReference>
<keyword evidence="3" id="KW-0808">Transferase</keyword>
<dbReference type="PROSITE" id="PS00109">
    <property type="entry name" value="PROTEIN_KINASE_TYR"/>
    <property type="match status" value="1"/>
</dbReference>
<keyword evidence="5" id="KW-0418">Kinase</keyword>
<feature type="binding site" evidence="7">
    <location>
        <position position="51"/>
    </location>
    <ligand>
        <name>ATP</name>
        <dbReference type="ChEBI" id="CHEBI:30616"/>
    </ligand>
</feature>
<dbReference type="CDD" id="cd14014">
    <property type="entry name" value="STKc_PknB_like"/>
    <property type="match status" value="1"/>
</dbReference>
<dbReference type="PANTHER" id="PTHR43671:SF13">
    <property type="entry name" value="SERINE_THREONINE-PROTEIN KINASE NEK2"/>
    <property type="match status" value="1"/>
</dbReference>
<organism evidence="10 11">
    <name type="scientific">Agromyces allii</name>
    <dbReference type="NCBI Taxonomy" id="393607"/>
    <lineage>
        <taxon>Bacteria</taxon>
        <taxon>Bacillati</taxon>
        <taxon>Actinomycetota</taxon>
        <taxon>Actinomycetes</taxon>
        <taxon>Micrococcales</taxon>
        <taxon>Microbacteriaceae</taxon>
        <taxon>Agromyces</taxon>
    </lineage>
</organism>
<dbReference type="RefSeq" id="WP_157414457.1">
    <property type="nucleotide sequence ID" value="NZ_BAAAMK010000011.1"/>
</dbReference>
<dbReference type="EC" id="2.7.11.1" evidence="2"/>
<dbReference type="PANTHER" id="PTHR43671">
    <property type="entry name" value="SERINE/THREONINE-PROTEIN KINASE NEK"/>
    <property type="match status" value="1"/>
</dbReference>
<evidence type="ECO:0000256" key="2">
    <source>
        <dbReference type="ARBA" id="ARBA00012513"/>
    </source>
</evidence>
<reference evidence="11" key="1">
    <citation type="journal article" date="2019" name="Int. J. Syst. Evol. Microbiol.">
        <title>The Global Catalogue of Microorganisms (GCM) 10K type strain sequencing project: providing services to taxonomists for standard genome sequencing and annotation.</title>
        <authorList>
            <consortium name="The Broad Institute Genomics Platform"/>
            <consortium name="The Broad Institute Genome Sequencing Center for Infectious Disease"/>
            <person name="Wu L."/>
            <person name="Ma J."/>
        </authorList>
    </citation>
    <scope>NUCLEOTIDE SEQUENCE [LARGE SCALE GENOMIC DNA]</scope>
    <source>
        <strain evidence="11">JCM 13584</strain>
    </source>
</reference>
<evidence type="ECO:0000313" key="11">
    <source>
        <dbReference type="Proteomes" id="UP001499954"/>
    </source>
</evidence>
<dbReference type="Gene3D" id="3.30.200.20">
    <property type="entry name" value="Phosphorylase Kinase, domain 1"/>
    <property type="match status" value="1"/>
</dbReference>
<dbReference type="PROSITE" id="PS50011">
    <property type="entry name" value="PROTEIN_KINASE_DOM"/>
    <property type="match status" value="1"/>
</dbReference>
<gene>
    <name evidence="10" type="ORF">GCM10009717_36120</name>
</gene>
<comment type="caution">
    <text evidence="10">The sequence shown here is derived from an EMBL/GenBank/DDBJ whole genome shotgun (WGS) entry which is preliminary data.</text>
</comment>
<dbReference type="InterPro" id="IPR000719">
    <property type="entry name" value="Prot_kinase_dom"/>
</dbReference>
<keyword evidence="11" id="KW-1185">Reference proteome</keyword>
<proteinExistence type="inferred from homology"/>
<dbReference type="Pfam" id="PF00069">
    <property type="entry name" value="Pkinase"/>
    <property type="match status" value="1"/>
</dbReference>
<feature type="region of interest" description="Disordered" evidence="8">
    <location>
        <begin position="263"/>
        <end position="292"/>
    </location>
</feature>
<evidence type="ECO:0000256" key="1">
    <source>
        <dbReference type="ARBA" id="ARBA00010886"/>
    </source>
</evidence>
<sequence>MQSVDPSAPAPAPSAPLLLDRYRPLARIGRGGMAFVFRGRDEYLGRDVAIKVFSGGNERDVEMYRSELRMLAALSHHGVVSIIDAGVDTSAPEDPRPFLVMQLVRGTTVWERLAERPLSVREIGEIGYEVSETLEYVHAQGVIHRDITPSNIMIVNYGTPHSRERAMLTDFGIAVEVDDDAFQSESVTGTAPYLSPEQVRNQPLATASDIYSLGLVLLECFTRTRAFPGAHIPSAIARLAGPPEMPSELVPEPWRSLLQRMTATEPERRPTAAELGTEIRQALRDLRPRPRS</sequence>
<dbReference type="EMBL" id="BAAAMK010000011">
    <property type="protein sequence ID" value="GAA1966042.1"/>
    <property type="molecule type" value="Genomic_DNA"/>
</dbReference>
<evidence type="ECO:0000256" key="6">
    <source>
        <dbReference type="ARBA" id="ARBA00022840"/>
    </source>
</evidence>
<evidence type="ECO:0000256" key="5">
    <source>
        <dbReference type="ARBA" id="ARBA00022777"/>
    </source>
</evidence>
<comment type="similarity">
    <text evidence="1">Belongs to the protein kinase superfamily. NEK Ser/Thr protein kinase family. NIMA subfamily.</text>
</comment>
<feature type="compositionally biased region" description="Basic and acidic residues" evidence="8">
    <location>
        <begin position="281"/>
        <end position="292"/>
    </location>
</feature>
<evidence type="ECO:0000256" key="7">
    <source>
        <dbReference type="PROSITE-ProRule" id="PRU10141"/>
    </source>
</evidence>
<keyword evidence="4 7" id="KW-0547">Nucleotide-binding</keyword>
<evidence type="ECO:0000259" key="9">
    <source>
        <dbReference type="PROSITE" id="PS50011"/>
    </source>
</evidence>
<dbReference type="InterPro" id="IPR050660">
    <property type="entry name" value="NEK_Ser/Thr_kinase"/>
</dbReference>